<dbReference type="Gene3D" id="3.30.413.10">
    <property type="entry name" value="Sulfite Reductase Hemoprotein, domain 1"/>
    <property type="match status" value="1"/>
</dbReference>
<dbReference type="Pfam" id="PF03460">
    <property type="entry name" value="NIR_SIR_ferr"/>
    <property type="match status" value="1"/>
</dbReference>
<evidence type="ECO:0000256" key="10">
    <source>
        <dbReference type="ARBA" id="ARBA00023014"/>
    </source>
</evidence>
<evidence type="ECO:0000256" key="2">
    <source>
        <dbReference type="ARBA" id="ARBA00010429"/>
    </source>
</evidence>
<evidence type="ECO:0000259" key="14">
    <source>
        <dbReference type="Pfam" id="PF03460"/>
    </source>
</evidence>
<dbReference type="InterPro" id="IPR006067">
    <property type="entry name" value="NO2/SO3_Rdtase_4Fe4S_dom"/>
</dbReference>
<feature type="region of interest" description="Disordered" evidence="12">
    <location>
        <begin position="246"/>
        <end position="272"/>
    </location>
</feature>
<evidence type="ECO:0000256" key="3">
    <source>
        <dbReference type="ARBA" id="ARBA00012353"/>
    </source>
</evidence>
<evidence type="ECO:0000256" key="9">
    <source>
        <dbReference type="ARBA" id="ARBA00023004"/>
    </source>
</evidence>
<keyword evidence="4" id="KW-0004">4Fe-4S</keyword>
<dbReference type="GO" id="GO:0051539">
    <property type="term" value="F:4 iron, 4 sulfur cluster binding"/>
    <property type="evidence" value="ECO:0007669"/>
    <property type="project" value="UniProtKB-KW"/>
</dbReference>
<dbReference type="InterPro" id="IPR036136">
    <property type="entry name" value="Nit/Sulf_reduc_fer-like_dom_sf"/>
</dbReference>
<keyword evidence="7" id="KW-0883">Thioether bond</keyword>
<dbReference type="SUPFAM" id="SSF55124">
    <property type="entry name" value="Nitrite/Sulfite reductase N-terminal domain-like"/>
    <property type="match status" value="1"/>
</dbReference>
<comment type="similarity">
    <text evidence="2">Belongs to the nitrite and sulfite reductase 4Fe-4S domain family.</text>
</comment>
<evidence type="ECO:0000259" key="13">
    <source>
        <dbReference type="Pfam" id="PF01077"/>
    </source>
</evidence>
<dbReference type="PANTHER" id="PTHR32439:SF0">
    <property type="entry name" value="FERREDOXIN--NITRITE REDUCTASE, CHLOROPLASTIC"/>
    <property type="match status" value="1"/>
</dbReference>
<evidence type="ECO:0000256" key="4">
    <source>
        <dbReference type="ARBA" id="ARBA00022485"/>
    </source>
</evidence>
<keyword evidence="5" id="KW-0349">Heme</keyword>
<feature type="compositionally biased region" description="Polar residues" evidence="12">
    <location>
        <begin position="263"/>
        <end position="272"/>
    </location>
</feature>
<keyword evidence="8" id="KW-0560">Oxidoreductase</keyword>
<sequence length="272" mass="30297">MLAQRLGVWVPLSEVPDVWEAVTQLFRDYGYRRLRAKARLKFLVRTGVEKFREVLEEEYLNRRLIDGPAPAPVKHTIDHVGVQRIKNGLNAIGVAPIAGRVGSMLSAVADLMEKAGSDRARWTPFQKLVILDVADDKVDELVAGWTRWACRRGRRRGARTPWRAPESSTASCRSPRPVHPDAGARARAAPGRRRVAAGRADQRAPQRLPELVRPHPGGRHRVQGQWIDNGGGTSVEGFQVHLERRPGRASGFGRKLRQHKVTSDSWATTSTG</sequence>
<feature type="region of interest" description="Disordered" evidence="12">
    <location>
        <begin position="154"/>
        <end position="232"/>
    </location>
</feature>
<dbReference type="AlphaFoldDB" id="A0A7I9ZEF5"/>
<accession>A0A7I9ZEF5</accession>
<keyword evidence="16" id="KW-1185">Reference proteome</keyword>
<dbReference type="Gene3D" id="3.90.480.20">
    <property type="match status" value="1"/>
</dbReference>
<keyword evidence="10" id="KW-0411">Iron-sulfur</keyword>
<comment type="caution">
    <text evidence="15">The sequence shown here is derived from an EMBL/GenBank/DDBJ whole genome shotgun (WGS) entry which is preliminary data.</text>
</comment>
<dbReference type="InterPro" id="IPR045854">
    <property type="entry name" value="NO2/SO3_Rdtase_4Fe4S_sf"/>
</dbReference>
<comment type="catalytic activity">
    <reaction evidence="11">
        <text>hydrogen sulfide + 6 oxidized [2Fe-2S]-[ferredoxin] + 3 H2O = sulfite + 6 reduced [2Fe-2S]-[ferredoxin] + 7 H(+)</text>
        <dbReference type="Rhea" id="RHEA:23132"/>
        <dbReference type="Rhea" id="RHEA-COMP:10000"/>
        <dbReference type="Rhea" id="RHEA-COMP:10001"/>
        <dbReference type="ChEBI" id="CHEBI:15377"/>
        <dbReference type="ChEBI" id="CHEBI:15378"/>
        <dbReference type="ChEBI" id="CHEBI:17359"/>
        <dbReference type="ChEBI" id="CHEBI:29919"/>
        <dbReference type="ChEBI" id="CHEBI:33737"/>
        <dbReference type="ChEBI" id="CHEBI:33738"/>
        <dbReference type="EC" id="1.8.7.1"/>
    </reaction>
</comment>
<evidence type="ECO:0000256" key="1">
    <source>
        <dbReference type="ARBA" id="ARBA00001966"/>
    </source>
</evidence>
<dbReference type="GO" id="GO:0050311">
    <property type="term" value="F:sulfite reductase (ferredoxin) activity"/>
    <property type="evidence" value="ECO:0007669"/>
    <property type="project" value="UniProtKB-EC"/>
</dbReference>
<organism evidence="15 16">
    <name type="scientific">Mycobacterium timonense</name>
    <dbReference type="NCBI Taxonomy" id="701043"/>
    <lineage>
        <taxon>Bacteria</taxon>
        <taxon>Bacillati</taxon>
        <taxon>Actinomycetota</taxon>
        <taxon>Actinomycetes</taxon>
        <taxon>Mycobacteriales</taxon>
        <taxon>Mycobacteriaceae</taxon>
        <taxon>Mycobacterium</taxon>
        <taxon>Mycobacterium avium complex (MAC)</taxon>
    </lineage>
</organism>
<dbReference type="Proteomes" id="UP000465301">
    <property type="component" value="Unassembled WGS sequence"/>
</dbReference>
<proteinExistence type="inferred from homology"/>
<comment type="cofactor">
    <cofactor evidence="1">
        <name>[4Fe-4S] cluster</name>
        <dbReference type="ChEBI" id="CHEBI:49883"/>
    </cofactor>
</comment>
<dbReference type="InterPro" id="IPR005117">
    <property type="entry name" value="NiRdtase/SiRdtase_haem-b_fer"/>
</dbReference>
<dbReference type="SUPFAM" id="SSF56014">
    <property type="entry name" value="Nitrite and sulphite reductase 4Fe-4S domain-like"/>
    <property type="match status" value="1"/>
</dbReference>
<protein>
    <recommendedName>
        <fullName evidence="3">assimilatory sulfite reductase (ferredoxin)</fullName>
        <ecNumber evidence="3">1.8.7.1</ecNumber>
    </recommendedName>
</protein>
<name>A0A7I9ZEF5_9MYCO</name>
<dbReference type="PANTHER" id="PTHR32439">
    <property type="entry name" value="FERREDOXIN--NITRITE REDUCTASE, CHLOROPLASTIC"/>
    <property type="match status" value="1"/>
</dbReference>
<feature type="domain" description="Nitrite/Sulfite reductase ferredoxin-like" evidence="14">
    <location>
        <begin position="86"/>
        <end position="143"/>
    </location>
</feature>
<evidence type="ECO:0000313" key="15">
    <source>
        <dbReference type="EMBL" id="GFG99384.1"/>
    </source>
</evidence>
<keyword evidence="6" id="KW-0479">Metal-binding</keyword>
<dbReference type="EC" id="1.8.7.1" evidence="3"/>
<evidence type="ECO:0000256" key="6">
    <source>
        <dbReference type="ARBA" id="ARBA00022723"/>
    </source>
</evidence>
<gene>
    <name evidence="15" type="ORF">MTIM_52630</name>
</gene>
<dbReference type="EMBL" id="BLLA01000002">
    <property type="protein sequence ID" value="GFG99384.1"/>
    <property type="molecule type" value="Genomic_DNA"/>
</dbReference>
<feature type="domain" description="Nitrite/sulphite reductase 4Fe-4S" evidence="13">
    <location>
        <begin position="6"/>
        <end position="62"/>
    </location>
</feature>
<dbReference type="InterPro" id="IPR051329">
    <property type="entry name" value="NIR_SIR_4Fe-4S"/>
</dbReference>
<keyword evidence="9" id="KW-0408">Iron</keyword>
<evidence type="ECO:0000256" key="12">
    <source>
        <dbReference type="SAM" id="MobiDB-lite"/>
    </source>
</evidence>
<reference evidence="15 16" key="1">
    <citation type="journal article" date="2019" name="Emerg. Microbes Infect.">
        <title>Comprehensive subspecies identification of 175 nontuberculous mycobacteria species based on 7547 genomic profiles.</title>
        <authorList>
            <person name="Matsumoto Y."/>
            <person name="Kinjo T."/>
            <person name="Motooka D."/>
            <person name="Nabeya D."/>
            <person name="Jung N."/>
            <person name="Uechi K."/>
            <person name="Horii T."/>
            <person name="Iida T."/>
            <person name="Fujita J."/>
            <person name="Nakamura S."/>
        </authorList>
    </citation>
    <scope>NUCLEOTIDE SEQUENCE [LARGE SCALE GENOMIC DNA]</scope>
    <source>
        <strain evidence="15 16">JCM 30726</strain>
    </source>
</reference>
<dbReference type="Pfam" id="PF01077">
    <property type="entry name" value="NIR_SIR"/>
    <property type="match status" value="1"/>
</dbReference>
<dbReference type="GO" id="GO:0020037">
    <property type="term" value="F:heme binding"/>
    <property type="evidence" value="ECO:0007669"/>
    <property type="project" value="InterPro"/>
</dbReference>
<evidence type="ECO:0000256" key="5">
    <source>
        <dbReference type="ARBA" id="ARBA00022617"/>
    </source>
</evidence>
<evidence type="ECO:0000256" key="11">
    <source>
        <dbReference type="ARBA" id="ARBA00049518"/>
    </source>
</evidence>
<dbReference type="GO" id="GO:0046872">
    <property type="term" value="F:metal ion binding"/>
    <property type="evidence" value="ECO:0007669"/>
    <property type="project" value="UniProtKB-KW"/>
</dbReference>
<evidence type="ECO:0000256" key="8">
    <source>
        <dbReference type="ARBA" id="ARBA00023002"/>
    </source>
</evidence>
<evidence type="ECO:0000313" key="16">
    <source>
        <dbReference type="Proteomes" id="UP000465301"/>
    </source>
</evidence>
<evidence type="ECO:0000256" key="7">
    <source>
        <dbReference type="ARBA" id="ARBA00022784"/>
    </source>
</evidence>